<organism evidence="1 2">
    <name type="scientific">Cyclocybe aegerita</name>
    <name type="common">Black poplar mushroom</name>
    <name type="synonym">Agrocybe aegerita</name>
    <dbReference type="NCBI Taxonomy" id="1973307"/>
    <lineage>
        <taxon>Eukaryota</taxon>
        <taxon>Fungi</taxon>
        <taxon>Dikarya</taxon>
        <taxon>Basidiomycota</taxon>
        <taxon>Agaricomycotina</taxon>
        <taxon>Agaricomycetes</taxon>
        <taxon>Agaricomycetidae</taxon>
        <taxon>Agaricales</taxon>
        <taxon>Agaricineae</taxon>
        <taxon>Bolbitiaceae</taxon>
        <taxon>Cyclocybe</taxon>
    </lineage>
</organism>
<reference evidence="1 2" key="1">
    <citation type="submission" date="2020-01" db="EMBL/GenBank/DDBJ databases">
        <authorList>
            <person name="Gupta K D."/>
        </authorList>
    </citation>
    <scope>NUCLEOTIDE SEQUENCE [LARGE SCALE GENOMIC DNA]</scope>
</reference>
<accession>A0A8S0XQS3</accession>
<gene>
    <name evidence="1" type="ORF">AAE3_LOCUS11083</name>
</gene>
<proteinExistence type="predicted"/>
<evidence type="ECO:0000313" key="1">
    <source>
        <dbReference type="EMBL" id="CAA7268903.1"/>
    </source>
</evidence>
<evidence type="ECO:0000313" key="2">
    <source>
        <dbReference type="Proteomes" id="UP000467700"/>
    </source>
</evidence>
<name>A0A8S0XQS3_CYCAE</name>
<protein>
    <submittedName>
        <fullName evidence="1">Uncharacterized protein</fullName>
    </submittedName>
</protein>
<dbReference type="Proteomes" id="UP000467700">
    <property type="component" value="Unassembled WGS sequence"/>
</dbReference>
<keyword evidence="2" id="KW-1185">Reference proteome</keyword>
<sequence>MGGTPVIFIGYELEEDALDIYSVADNPRGEIKSLLRIVEAKIGILVGVVRYDDLEEQTHQFVCCFVVLSGRTYSSKELGDIVVHPEFFHMPSMVKTKGEFEHKFSPSAFVDSYGADGKTRVLPGAVIG</sequence>
<dbReference type="AlphaFoldDB" id="A0A8S0XQS3"/>
<dbReference type="EMBL" id="CACVBS010000071">
    <property type="protein sequence ID" value="CAA7268903.1"/>
    <property type="molecule type" value="Genomic_DNA"/>
</dbReference>
<dbReference type="OrthoDB" id="3266525at2759"/>
<comment type="caution">
    <text evidence="1">The sequence shown here is derived from an EMBL/GenBank/DDBJ whole genome shotgun (WGS) entry which is preliminary data.</text>
</comment>